<feature type="domain" description="Major facilitator superfamily (MFS) profile" evidence="7">
    <location>
        <begin position="67"/>
        <end position="479"/>
    </location>
</feature>
<dbReference type="STRING" id="4999.A0A1Y1UCH2"/>
<feature type="transmembrane region" description="Helical" evidence="6">
    <location>
        <begin position="449"/>
        <end position="470"/>
    </location>
</feature>
<dbReference type="InParanoid" id="A0A1Y1UCH2"/>
<dbReference type="RefSeq" id="XP_021869873.1">
    <property type="nucleotide sequence ID" value="XM_022018858.1"/>
</dbReference>
<feature type="transmembrane region" description="Helical" evidence="6">
    <location>
        <begin position="389"/>
        <end position="410"/>
    </location>
</feature>
<feature type="transmembrane region" description="Helical" evidence="6">
    <location>
        <begin position="160"/>
        <end position="182"/>
    </location>
</feature>
<organism evidence="8 9">
    <name type="scientific">Kockovaella imperatae</name>
    <dbReference type="NCBI Taxonomy" id="4999"/>
    <lineage>
        <taxon>Eukaryota</taxon>
        <taxon>Fungi</taxon>
        <taxon>Dikarya</taxon>
        <taxon>Basidiomycota</taxon>
        <taxon>Agaricomycotina</taxon>
        <taxon>Tremellomycetes</taxon>
        <taxon>Tremellales</taxon>
        <taxon>Cuniculitremaceae</taxon>
        <taxon>Kockovaella</taxon>
    </lineage>
</organism>
<comment type="subcellular location">
    <subcellularLocation>
        <location evidence="1">Membrane</location>
        <topology evidence="1">Multi-pass membrane protein</topology>
    </subcellularLocation>
</comment>
<evidence type="ECO:0000256" key="1">
    <source>
        <dbReference type="ARBA" id="ARBA00004141"/>
    </source>
</evidence>
<evidence type="ECO:0000256" key="6">
    <source>
        <dbReference type="SAM" id="Phobius"/>
    </source>
</evidence>
<feature type="transmembrane region" description="Helical" evidence="6">
    <location>
        <begin position="194"/>
        <end position="215"/>
    </location>
</feature>
<dbReference type="Proteomes" id="UP000193218">
    <property type="component" value="Unassembled WGS sequence"/>
</dbReference>
<keyword evidence="2" id="KW-0813">Transport</keyword>
<evidence type="ECO:0000256" key="4">
    <source>
        <dbReference type="ARBA" id="ARBA00022989"/>
    </source>
</evidence>
<gene>
    <name evidence="8" type="ORF">BD324DRAFT_657196</name>
</gene>
<evidence type="ECO:0000256" key="5">
    <source>
        <dbReference type="ARBA" id="ARBA00023136"/>
    </source>
</evidence>
<accession>A0A1Y1UCH2</accession>
<dbReference type="PROSITE" id="PS50850">
    <property type="entry name" value="MFS"/>
    <property type="match status" value="1"/>
</dbReference>
<sequence length="510" mass="56469">MTTVQPAHVTNPGEDIKREEEIDMTDDLRLKHDNHATAILPEELQGMSQAELDAEEKKMVRKMDMIILPIIMTLYILNYIDRQNLAASKLQGIMEDLKMSTQDFATAISILYVGYLPFQLPSNYIISRVSRPGLYICCAVMLWGTISACTAAASSYSALLGIRVLLGASEAVFFPGALYYLSAWYTKKELGKRYAALFIGQQLGNGFGGLVAAGILKLAGKHGLAAWQWLFIVEGSITVGLGGIFACFMPEYPHNAKILSPTQRALAVWRLEQEAGAAEGREDMSTTRAFLSALTDPKVYCLIFCMMMSQAMGTVGNFFPTILNSFGFNSIITLCITCPPYIFACFVFYAMSYYSDKHGKLYIPLMICLSIGVVIYIISIATLNVGARYFAIMWTPVSNVVPQLFIYNTLSLHVARPYPKRAAGLALINAIGGTSNIWGSYVWYRPPHFYAGFGMVLAVNILFMCVITGYKIYVTRENKKLDAGGARAESAMRFGISDEQIALGWRYVGY</sequence>
<feature type="transmembrane region" description="Helical" evidence="6">
    <location>
        <begin position="326"/>
        <end position="349"/>
    </location>
</feature>
<dbReference type="FunFam" id="1.20.1250.20:FF:000057">
    <property type="entry name" value="MFS general substrate transporter"/>
    <property type="match status" value="1"/>
</dbReference>
<keyword evidence="4 6" id="KW-1133">Transmembrane helix</keyword>
<feature type="transmembrane region" description="Helical" evidence="6">
    <location>
        <begin position="422"/>
        <end position="443"/>
    </location>
</feature>
<dbReference type="SUPFAM" id="SSF103473">
    <property type="entry name" value="MFS general substrate transporter"/>
    <property type="match status" value="1"/>
</dbReference>
<dbReference type="PANTHER" id="PTHR43791">
    <property type="entry name" value="PERMEASE-RELATED"/>
    <property type="match status" value="1"/>
</dbReference>
<reference evidence="8 9" key="1">
    <citation type="submission" date="2017-03" db="EMBL/GenBank/DDBJ databases">
        <title>Widespread Adenine N6-methylation of Active Genes in Fungi.</title>
        <authorList>
            <consortium name="DOE Joint Genome Institute"/>
            <person name="Mondo S.J."/>
            <person name="Dannebaum R.O."/>
            <person name="Kuo R.C."/>
            <person name="Louie K.B."/>
            <person name="Bewick A.J."/>
            <person name="Labutti K."/>
            <person name="Haridas S."/>
            <person name="Kuo A."/>
            <person name="Salamov A."/>
            <person name="Ahrendt S.R."/>
            <person name="Lau R."/>
            <person name="Bowen B.P."/>
            <person name="Lipzen A."/>
            <person name="Sullivan W."/>
            <person name="Andreopoulos W.B."/>
            <person name="Clum A."/>
            <person name="Lindquist E."/>
            <person name="Daum C."/>
            <person name="Northen T.R."/>
            <person name="Ramamoorthy G."/>
            <person name="Schmitz R.J."/>
            <person name="Gryganskyi A."/>
            <person name="Culley D."/>
            <person name="Magnuson J."/>
            <person name="James T.Y."/>
            <person name="O'Malley M.A."/>
            <person name="Stajich J.E."/>
            <person name="Spatafora J.W."/>
            <person name="Visel A."/>
            <person name="Grigoriev I.V."/>
        </authorList>
    </citation>
    <scope>NUCLEOTIDE SEQUENCE [LARGE SCALE GENOMIC DNA]</scope>
    <source>
        <strain evidence="8 9">NRRL Y-17943</strain>
    </source>
</reference>
<dbReference type="InterPro" id="IPR011701">
    <property type="entry name" value="MFS"/>
</dbReference>
<dbReference type="InterPro" id="IPR036259">
    <property type="entry name" value="MFS_trans_sf"/>
</dbReference>
<feature type="transmembrane region" description="Helical" evidence="6">
    <location>
        <begin position="361"/>
        <end position="383"/>
    </location>
</feature>
<evidence type="ECO:0000313" key="8">
    <source>
        <dbReference type="EMBL" id="ORX35709.1"/>
    </source>
</evidence>
<dbReference type="Pfam" id="PF07690">
    <property type="entry name" value="MFS_1"/>
    <property type="match status" value="1"/>
</dbReference>
<feature type="transmembrane region" description="Helical" evidence="6">
    <location>
        <begin position="133"/>
        <end position="154"/>
    </location>
</feature>
<keyword evidence="5 6" id="KW-0472">Membrane</keyword>
<evidence type="ECO:0000313" key="9">
    <source>
        <dbReference type="Proteomes" id="UP000193218"/>
    </source>
</evidence>
<evidence type="ECO:0000259" key="7">
    <source>
        <dbReference type="PROSITE" id="PS50850"/>
    </source>
</evidence>
<keyword evidence="9" id="KW-1185">Reference proteome</keyword>
<proteinExistence type="predicted"/>
<dbReference type="InterPro" id="IPR020846">
    <property type="entry name" value="MFS_dom"/>
</dbReference>
<dbReference type="PANTHER" id="PTHR43791:SF23">
    <property type="entry name" value="MAJOR FACILITATOR SUPERFAMILY (MFS) PROFILE DOMAIN-CONTAINING PROTEIN"/>
    <property type="match status" value="1"/>
</dbReference>
<dbReference type="AlphaFoldDB" id="A0A1Y1UCH2"/>
<evidence type="ECO:0000256" key="2">
    <source>
        <dbReference type="ARBA" id="ARBA00022448"/>
    </source>
</evidence>
<dbReference type="GO" id="GO:0022857">
    <property type="term" value="F:transmembrane transporter activity"/>
    <property type="evidence" value="ECO:0007669"/>
    <property type="project" value="InterPro"/>
</dbReference>
<dbReference type="EMBL" id="NBSH01000010">
    <property type="protein sequence ID" value="ORX35709.1"/>
    <property type="molecule type" value="Genomic_DNA"/>
</dbReference>
<name>A0A1Y1UCH2_9TREE</name>
<protein>
    <submittedName>
        <fullName evidence="8">Putative MFS transporter</fullName>
    </submittedName>
</protein>
<dbReference type="GO" id="GO:0016020">
    <property type="term" value="C:membrane"/>
    <property type="evidence" value="ECO:0007669"/>
    <property type="project" value="UniProtKB-SubCell"/>
</dbReference>
<dbReference type="GeneID" id="33560667"/>
<dbReference type="Gene3D" id="1.20.1250.20">
    <property type="entry name" value="MFS general substrate transporter like domains"/>
    <property type="match status" value="1"/>
</dbReference>
<feature type="transmembrane region" description="Helical" evidence="6">
    <location>
        <begin position="227"/>
        <end position="248"/>
    </location>
</feature>
<feature type="transmembrane region" description="Helical" evidence="6">
    <location>
        <begin position="299"/>
        <end position="320"/>
    </location>
</feature>
<feature type="transmembrane region" description="Helical" evidence="6">
    <location>
        <begin position="104"/>
        <end position="126"/>
    </location>
</feature>
<dbReference type="OrthoDB" id="2985014at2759"/>
<comment type="caution">
    <text evidence="8">The sequence shown here is derived from an EMBL/GenBank/DDBJ whole genome shotgun (WGS) entry which is preliminary data.</text>
</comment>
<keyword evidence="3 6" id="KW-0812">Transmembrane</keyword>
<feature type="transmembrane region" description="Helical" evidence="6">
    <location>
        <begin position="63"/>
        <end position="80"/>
    </location>
</feature>
<evidence type="ECO:0000256" key="3">
    <source>
        <dbReference type="ARBA" id="ARBA00022692"/>
    </source>
</evidence>